<evidence type="ECO:0000313" key="2">
    <source>
        <dbReference type="EMBL" id="CAK5274143.1"/>
    </source>
</evidence>
<dbReference type="EMBL" id="CAVNYO010000401">
    <property type="protein sequence ID" value="CAK5274143.1"/>
    <property type="molecule type" value="Genomic_DNA"/>
</dbReference>
<keyword evidence="3" id="KW-1185">Reference proteome</keyword>
<proteinExistence type="predicted"/>
<sequence>ASPAGHRTELEARNSIGSSILQSGLCLERLALIAATIVGVTLPEVIAPTRQMERKPSPCVLGCVVDIMAVIWSGQGNTGYHENILTSPDREVRSILALTVCMYPT</sequence>
<organism evidence="2 3">
    <name type="scientific">Mycena citricolor</name>
    <dbReference type="NCBI Taxonomy" id="2018698"/>
    <lineage>
        <taxon>Eukaryota</taxon>
        <taxon>Fungi</taxon>
        <taxon>Dikarya</taxon>
        <taxon>Basidiomycota</taxon>
        <taxon>Agaricomycotina</taxon>
        <taxon>Agaricomycetes</taxon>
        <taxon>Agaricomycetidae</taxon>
        <taxon>Agaricales</taxon>
        <taxon>Marasmiineae</taxon>
        <taxon>Mycenaceae</taxon>
        <taxon>Mycena</taxon>
    </lineage>
</organism>
<accession>A0AAD2HFT5</accession>
<comment type="caution">
    <text evidence="2">The sequence shown here is derived from an EMBL/GenBank/DDBJ whole genome shotgun (WGS) entry which is preliminary data.</text>
</comment>
<gene>
    <name evidence="1" type="ORF">MYCIT1_LOCUS21110</name>
    <name evidence="2" type="ORF">MYCIT1_LOCUS21136</name>
</gene>
<evidence type="ECO:0000313" key="3">
    <source>
        <dbReference type="Proteomes" id="UP001295794"/>
    </source>
</evidence>
<name>A0AAD2HFT5_9AGAR</name>
<feature type="non-terminal residue" evidence="2">
    <location>
        <position position="105"/>
    </location>
</feature>
<dbReference type="AlphaFoldDB" id="A0AAD2HFT5"/>
<dbReference type="Proteomes" id="UP001295794">
    <property type="component" value="Unassembled WGS sequence"/>
</dbReference>
<reference evidence="2" key="1">
    <citation type="submission" date="2023-11" db="EMBL/GenBank/DDBJ databases">
        <authorList>
            <person name="De Vega J J."/>
            <person name="De Vega J J."/>
        </authorList>
    </citation>
    <scope>NUCLEOTIDE SEQUENCE</scope>
</reference>
<protein>
    <submittedName>
        <fullName evidence="2">Uncharacterized protein</fullName>
    </submittedName>
</protein>
<evidence type="ECO:0000313" key="1">
    <source>
        <dbReference type="EMBL" id="CAK5274128.1"/>
    </source>
</evidence>
<dbReference type="EMBL" id="CAVNYO010000400">
    <property type="protein sequence ID" value="CAK5274128.1"/>
    <property type="molecule type" value="Genomic_DNA"/>
</dbReference>